<reference evidence="2 3" key="1">
    <citation type="submission" date="2017-12" db="EMBL/GenBank/DDBJ databases">
        <title>Gene loss provides genomic basis for host adaptation in cereal stripe rust fungi.</title>
        <authorList>
            <person name="Xia C."/>
        </authorList>
    </citation>
    <scope>NUCLEOTIDE SEQUENCE [LARGE SCALE GENOMIC DNA]</scope>
    <source>
        <strain evidence="2 3">93TX-2</strain>
    </source>
</reference>
<feature type="region of interest" description="Disordered" evidence="1">
    <location>
        <begin position="1"/>
        <end position="52"/>
    </location>
</feature>
<feature type="region of interest" description="Disordered" evidence="1">
    <location>
        <begin position="95"/>
        <end position="119"/>
    </location>
</feature>
<sequence>MIGELYRQSDSQSESKALEISSRSSSRTATLTPHGVELTPARVGRTAGNSGVGGRRCVQWITRVINFNTRVRDVTLCLLRPPAFRSARAQLASTAERKTGRKVNLARPPSQAQRALDASGQPSRLSYQFFGACIPAEQPPHEDNKTEVGHDEFPTISPNRRGWLGRLLYIHRYPRQ</sequence>
<reference evidence="3" key="2">
    <citation type="journal article" date="2018" name="BMC Genomics">
        <title>Genomic insights into host adaptation between the wheat stripe rust pathogen (Puccinia striiformis f. sp. tritici) and the barley stripe rust pathogen (Puccinia striiformis f. sp. hordei).</title>
        <authorList>
            <person name="Xia C."/>
            <person name="Wang M."/>
            <person name="Yin C."/>
            <person name="Cornejo O.E."/>
            <person name="Hulbert S.H."/>
            <person name="Chen X."/>
        </authorList>
    </citation>
    <scope>NUCLEOTIDE SEQUENCE [LARGE SCALE GENOMIC DNA]</scope>
    <source>
        <strain evidence="3">93TX-2</strain>
    </source>
</reference>
<name>A0A2S4WH49_9BASI</name>
<evidence type="ECO:0000313" key="3">
    <source>
        <dbReference type="Proteomes" id="UP000238274"/>
    </source>
</evidence>
<evidence type="ECO:0000313" key="2">
    <source>
        <dbReference type="EMBL" id="POW21071.1"/>
    </source>
</evidence>
<organism evidence="2 3">
    <name type="scientific">Puccinia striiformis</name>
    <dbReference type="NCBI Taxonomy" id="27350"/>
    <lineage>
        <taxon>Eukaryota</taxon>
        <taxon>Fungi</taxon>
        <taxon>Dikarya</taxon>
        <taxon>Basidiomycota</taxon>
        <taxon>Pucciniomycotina</taxon>
        <taxon>Pucciniomycetes</taxon>
        <taxon>Pucciniales</taxon>
        <taxon>Pucciniaceae</taxon>
        <taxon>Puccinia</taxon>
    </lineage>
</organism>
<evidence type="ECO:0000256" key="1">
    <source>
        <dbReference type="SAM" id="MobiDB-lite"/>
    </source>
</evidence>
<keyword evidence="3" id="KW-1185">Reference proteome</keyword>
<dbReference type="EMBL" id="PKSM01000025">
    <property type="protein sequence ID" value="POW21071.1"/>
    <property type="molecule type" value="Genomic_DNA"/>
</dbReference>
<feature type="compositionally biased region" description="Low complexity" evidence="1">
    <location>
        <begin position="14"/>
        <end position="31"/>
    </location>
</feature>
<protein>
    <submittedName>
        <fullName evidence="2">Uncharacterized protein</fullName>
    </submittedName>
</protein>
<gene>
    <name evidence="2" type="ORF">PSHT_02783</name>
</gene>
<proteinExistence type="predicted"/>
<accession>A0A2S4WH49</accession>
<dbReference type="VEuPathDB" id="FungiDB:PSHT_02783"/>
<dbReference type="VEuPathDB" id="FungiDB:PSTT_06770"/>
<reference evidence="3" key="3">
    <citation type="journal article" date="2018" name="Mol. Plant Microbe Interact.">
        <title>Genome sequence resources for the wheat stripe rust pathogen (Puccinia striiformis f. sp. tritici) and the barley stripe rust pathogen (Puccinia striiformis f. sp. hordei).</title>
        <authorList>
            <person name="Xia C."/>
            <person name="Wang M."/>
            <person name="Yin C."/>
            <person name="Cornejo O.E."/>
            <person name="Hulbert S.H."/>
            <person name="Chen X."/>
        </authorList>
    </citation>
    <scope>NUCLEOTIDE SEQUENCE [LARGE SCALE GENOMIC DNA]</scope>
    <source>
        <strain evidence="3">93TX-2</strain>
    </source>
</reference>
<comment type="caution">
    <text evidence="2">The sequence shown here is derived from an EMBL/GenBank/DDBJ whole genome shotgun (WGS) entry which is preliminary data.</text>
</comment>
<dbReference type="AlphaFoldDB" id="A0A2S4WH49"/>
<dbReference type="Proteomes" id="UP000238274">
    <property type="component" value="Unassembled WGS sequence"/>
</dbReference>